<dbReference type="PIRSF" id="PIRSF001434">
    <property type="entry name" value="CGS"/>
    <property type="match status" value="1"/>
</dbReference>
<dbReference type="InParanoid" id="A0A5J5F8Z1"/>
<dbReference type="SUPFAM" id="SSF53383">
    <property type="entry name" value="PLP-dependent transferases"/>
    <property type="match status" value="1"/>
</dbReference>
<comment type="similarity">
    <text evidence="4">Belongs to the trans-sulfuration enzymes family.</text>
</comment>
<dbReference type="Gene3D" id="3.90.1150.10">
    <property type="entry name" value="Aspartate Aminotransferase, domain 1"/>
    <property type="match status" value="1"/>
</dbReference>
<reference evidence="5 6" key="1">
    <citation type="submission" date="2019-09" db="EMBL/GenBank/DDBJ databases">
        <title>Draft genome of the ectomycorrhizal ascomycete Sphaerosporella brunnea.</title>
        <authorList>
            <consortium name="DOE Joint Genome Institute"/>
            <person name="Benucci G.M."/>
            <person name="Marozzi G."/>
            <person name="Antonielli L."/>
            <person name="Sanchez S."/>
            <person name="Marco P."/>
            <person name="Wang X."/>
            <person name="Falini L.B."/>
            <person name="Barry K."/>
            <person name="Haridas S."/>
            <person name="Lipzen A."/>
            <person name="Labutti K."/>
            <person name="Grigoriev I.V."/>
            <person name="Murat C."/>
            <person name="Martin F."/>
            <person name="Albertini E."/>
            <person name="Donnini D."/>
            <person name="Bonito G."/>
        </authorList>
    </citation>
    <scope>NUCLEOTIDE SEQUENCE [LARGE SCALE GENOMIC DNA]</scope>
    <source>
        <strain evidence="5 6">Sb_GMNB300</strain>
    </source>
</reference>
<name>A0A5J5F8Z1_9PEZI</name>
<dbReference type="InterPro" id="IPR015421">
    <property type="entry name" value="PyrdxlP-dep_Trfase_major"/>
</dbReference>
<keyword evidence="5" id="KW-0456">Lyase</keyword>
<protein>
    <submittedName>
        <fullName evidence="5">Cystathionine beta-lyase</fullName>
    </submittedName>
</protein>
<dbReference type="FunFam" id="3.90.1150.10:FF:000066">
    <property type="entry name" value="Putative cystathionine beta-lyase"/>
    <property type="match status" value="1"/>
</dbReference>
<dbReference type="Proteomes" id="UP000326924">
    <property type="component" value="Unassembled WGS sequence"/>
</dbReference>
<dbReference type="AlphaFoldDB" id="A0A5J5F8Z1"/>
<dbReference type="PROSITE" id="PS00868">
    <property type="entry name" value="CYS_MET_METAB_PP"/>
    <property type="match status" value="1"/>
</dbReference>
<keyword evidence="2 3" id="KW-0663">Pyridoxal phosphate</keyword>
<evidence type="ECO:0000256" key="4">
    <source>
        <dbReference type="RuleBase" id="RU362118"/>
    </source>
</evidence>
<feature type="modified residue" description="N6-(pyridoxal phosphate)lysine" evidence="3">
    <location>
        <position position="207"/>
    </location>
</feature>
<dbReference type="InterPro" id="IPR000277">
    <property type="entry name" value="Cys/Met-Metab_PyrdxlP-dep_enz"/>
</dbReference>
<dbReference type="OrthoDB" id="3512640at2759"/>
<dbReference type="Pfam" id="PF01053">
    <property type="entry name" value="Cys_Met_Meta_PP"/>
    <property type="match status" value="1"/>
</dbReference>
<dbReference type="FunFam" id="3.40.640.10:FF:000072">
    <property type="entry name" value="Putative cystathionine beta-lyase"/>
    <property type="match status" value="1"/>
</dbReference>
<accession>A0A5J5F8Z1</accession>
<dbReference type="EMBL" id="VXIS01000015">
    <property type="protein sequence ID" value="KAA8913379.1"/>
    <property type="molecule type" value="Genomic_DNA"/>
</dbReference>
<dbReference type="InterPro" id="IPR015422">
    <property type="entry name" value="PyrdxlP-dep_Trfase_small"/>
</dbReference>
<evidence type="ECO:0000256" key="3">
    <source>
        <dbReference type="PIRSR" id="PIRSR001434-2"/>
    </source>
</evidence>
<dbReference type="GO" id="GO:0030170">
    <property type="term" value="F:pyridoxal phosphate binding"/>
    <property type="evidence" value="ECO:0007669"/>
    <property type="project" value="InterPro"/>
</dbReference>
<dbReference type="PANTHER" id="PTHR11808">
    <property type="entry name" value="TRANS-SULFURATION ENZYME FAMILY MEMBER"/>
    <property type="match status" value="1"/>
</dbReference>
<dbReference type="GO" id="GO:0019346">
    <property type="term" value="P:transsulfuration"/>
    <property type="evidence" value="ECO:0007669"/>
    <property type="project" value="InterPro"/>
</dbReference>
<dbReference type="FunCoup" id="A0A5J5F8Z1">
    <property type="interactions" value="157"/>
</dbReference>
<dbReference type="GO" id="GO:0005737">
    <property type="term" value="C:cytoplasm"/>
    <property type="evidence" value="ECO:0007669"/>
    <property type="project" value="TreeGrafter"/>
</dbReference>
<evidence type="ECO:0000313" key="5">
    <source>
        <dbReference type="EMBL" id="KAA8913379.1"/>
    </source>
</evidence>
<gene>
    <name evidence="5" type="ORF">FN846DRAFT_130086</name>
</gene>
<sequence length="391" mass="42076">MSQLPASLANLNLAPATLAVHADEHLTSSTDIAPPLHVSTTFRYASQPEDLIPFTSPTVDSPPLPYIYSRLSAPSTNRLETVLSSLIGAETVVYPSGLAAFHALLTHVNPKRLLITDGYHGCHNTAKIISRLSGMEVVPLSTEPKEGDLVHLETPLNPTGEALSIQELAEKAHKAGAKLSVDSTLAPPPLQDPFAHGADFVMHSGTKYFGGHSDMLAGTLSVKSLEEALVLRADRMYLGAIMGNMEAWLGLRSVKTLELRVSRQSSNATALAGWLHSELQKDDDNIVKKVVGKVTHASLQSEEWIKGQMPGGFSPVFSVWLKNAVMAKTLPSMLRLWGHATSLGGVESLIEWRSMTDAGCDRSLLRLSVGVENVEDLKGDLLRGFEAVVGL</sequence>
<organism evidence="5 6">
    <name type="scientific">Sphaerosporella brunnea</name>
    <dbReference type="NCBI Taxonomy" id="1250544"/>
    <lineage>
        <taxon>Eukaryota</taxon>
        <taxon>Fungi</taxon>
        <taxon>Dikarya</taxon>
        <taxon>Ascomycota</taxon>
        <taxon>Pezizomycotina</taxon>
        <taxon>Pezizomycetes</taxon>
        <taxon>Pezizales</taxon>
        <taxon>Pyronemataceae</taxon>
        <taxon>Sphaerosporella</taxon>
    </lineage>
</organism>
<comment type="cofactor">
    <cofactor evidence="1 4">
        <name>pyridoxal 5'-phosphate</name>
        <dbReference type="ChEBI" id="CHEBI:597326"/>
    </cofactor>
</comment>
<evidence type="ECO:0000256" key="2">
    <source>
        <dbReference type="ARBA" id="ARBA00022898"/>
    </source>
</evidence>
<proteinExistence type="inferred from homology"/>
<dbReference type="InterPro" id="IPR054542">
    <property type="entry name" value="Cys_met_metab_PP"/>
</dbReference>
<dbReference type="PANTHER" id="PTHR11808:SF35">
    <property type="entry name" value="CYSTATHIONINE GAMMA-SYNTHASE (AFU_ORTHOLOGUE AFUA_7G01590)"/>
    <property type="match status" value="1"/>
</dbReference>
<dbReference type="InterPro" id="IPR015424">
    <property type="entry name" value="PyrdxlP-dep_Trfase"/>
</dbReference>
<evidence type="ECO:0000313" key="6">
    <source>
        <dbReference type="Proteomes" id="UP000326924"/>
    </source>
</evidence>
<evidence type="ECO:0000256" key="1">
    <source>
        <dbReference type="ARBA" id="ARBA00001933"/>
    </source>
</evidence>
<dbReference type="GO" id="GO:0016846">
    <property type="term" value="F:carbon-sulfur lyase activity"/>
    <property type="evidence" value="ECO:0007669"/>
    <property type="project" value="TreeGrafter"/>
</dbReference>
<keyword evidence="6" id="KW-1185">Reference proteome</keyword>
<comment type="caution">
    <text evidence="5">The sequence shown here is derived from an EMBL/GenBank/DDBJ whole genome shotgun (WGS) entry which is preliminary data.</text>
</comment>
<dbReference type="Gene3D" id="3.40.640.10">
    <property type="entry name" value="Type I PLP-dependent aspartate aminotransferase-like (Major domain)"/>
    <property type="match status" value="1"/>
</dbReference>